<evidence type="ECO:0000259" key="8">
    <source>
        <dbReference type="PROSITE" id="PS50011"/>
    </source>
</evidence>
<dbReference type="InterPro" id="IPR000719">
    <property type="entry name" value="Prot_kinase_dom"/>
</dbReference>
<keyword evidence="5 6" id="KW-0067">ATP-binding</keyword>
<dbReference type="InterPro" id="IPR017441">
    <property type="entry name" value="Protein_kinase_ATP_BS"/>
</dbReference>
<keyword evidence="10" id="KW-1185">Reference proteome</keyword>
<evidence type="ECO:0000313" key="9">
    <source>
        <dbReference type="EMBL" id="BES94353.1"/>
    </source>
</evidence>
<feature type="compositionally biased region" description="Gly residues" evidence="7">
    <location>
        <begin position="413"/>
        <end position="422"/>
    </location>
</feature>
<feature type="compositionally biased region" description="Gly residues" evidence="7">
    <location>
        <begin position="353"/>
        <end position="367"/>
    </location>
</feature>
<dbReference type="PANTHER" id="PTHR11909">
    <property type="entry name" value="CASEIN KINASE-RELATED"/>
    <property type="match status" value="1"/>
</dbReference>
<gene>
    <name evidence="9" type="ORF">NTJ_07162</name>
</gene>
<dbReference type="CDD" id="cd14017">
    <property type="entry name" value="STKc_TTBK"/>
    <property type="match status" value="1"/>
</dbReference>
<dbReference type="Proteomes" id="UP001307889">
    <property type="component" value="Chromosome 5"/>
</dbReference>
<keyword evidence="3 6" id="KW-0547">Nucleotide-binding</keyword>
<evidence type="ECO:0000256" key="3">
    <source>
        <dbReference type="ARBA" id="ARBA00022741"/>
    </source>
</evidence>
<proteinExistence type="predicted"/>
<evidence type="ECO:0000313" key="10">
    <source>
        <dbReference type="Proteomes" id="UP001307889"/>
    </source>
</evidence>
<protein>
    <submittedName>
        <fullName evidence="9">STYKc</fullName>
    </submittedName>
</protein>
<feature type="region of interest" description="Disordered" evidence="7">
    <location>
        <begin position="683"/>
        <end position="751"/>
    </location>
</feature>
<keyword evidence="1" id="KW-0723">Serine/threonine-protein kinase</keyword>
<dbReference type="SUPFAM" id="SSF56112">
    <property type="entry name" value="Protein kinase-like (PK-like)"/>
    <property type="match status" value="1"/>
</dbReference>
<feature type="region of interest" description="Disordered" evidence="7">
    <location>
        <begin position="576"/>
        <end position="602"/>
    </location>
</feature>
<sequence length="1180" mass="127961">MTSEDLLQPGHVVKERWKVVKKIGGGGFGEIYEGLDLVTREEVALKVESARQPKQVLKMEVAVLKKLQGHEHVCRFIGCGRNDRFNYVVMQLQGKNLAELRRAQPRGAFSLSTTLRLGLQILKAIDSIHGVGFLHRDIKPSNFSIGRLPSNCRKVYMLDFGLARQYTTATGEVRAPRAAAGFRGTVRYASINAHKNKEMGRHDDLWSLFYMLAEFVNGQLPWRKMKDKEQVGLMKEKYDHRLLLKHLPSDLRLFLEHIQGLEYNDKPDYAMLAGLLERCMKRRGVKESDPYDWEKPAQTAPVSANVTNNTVSPAALALQPNMTNATDNHTTHLDNDQENIEPDNRKEIDIGGDYEGVGLKGRRGTTGVGVTNRDKHHISIDRNCNATTPADSTPALGSPKKTRRAVSMPGTPQGAGGGGGQGTERPSSGGIDGRGDRGSGGVDFEGDAVMVSARSQSDRRAHSANQNQRKSGRSQSLGPPVIPPKTSSTSKLALPNIVKSIWSDLTGYVFPSFGLSSSPSAPDVDTCDSNIATPLSSFLRPVRNVDKRPVPIVPITPTPADATLGRLRVSAVERKQKAQTVSLSNEPHDTADSPRTATKDPITEADGISVYSMATKTAGLPSGEVVMRSSRRRVPSTASSRQGLGSGKTNRDLSVTQFALMDDENVSATQQVTRGGGGLTLVSQWKSQFDDSEETTDNEWKGENMPSPEHKLALSNAAPNFGSGEGPGGTGAASSEKKPSSQPPPIVQDGHLSKISEDSTRHSCIKNIQAQLSSASGNNNAILVNPGAGTSALAAQNAHSRLRCLNIAGIESFPDLQPLLPRAWSLPQIGDNVREGLEPPLLQQAAFDDTLYTVDVMRNVATRRTEPRSFERKKSLPVMSIHCPKSPVENGVAKKDGPDRQKSSHDKEESSLVTAKTTADDEDIDIQPVSGRLEIRVVDRSADGSHQLPPSGARRSDLKGRGGISPVSTGREETTSLYYDATEESVKDKHNLSPVKEIESRTKSAGKGSKIPVPVGGKSPRCSVTDAILEPNRCPSSEIQLEDTSGSAHELRRSATAPHCHRLELADDSSASGANKQLTPGLARRRRQGEKYVTDASQLNLRFQRPRRIPESNVFTSRARGIPSHLLGNFPPGDENSERDSESSGMQGAPPPRPPLSDAMPHENNARCRRFQPVAASPES</sequence>
<dbReference type="Pfam" id="PF00069">
    <property type="entry name" value="Pkinase"/>
    <property type="match status" value="1"/>
</dbReference>
<feature type="region of interest" description="Disordered" evidence="7">
    <location>
        <begin position="940"/>
        <end position="1021"/>
    </location>
</feature>
<evidence type="ECO:0000256" key="4">
    <source>
        <dbReference type="ARBA" id="ARBA00022777"/>
    </source>
</evidence>
<feature type="region of interest" description="Disordered" evidence="7">
    <location>
        <begin position="324"/>
        <end position="489"/>
    </location>
</feature>
<dbReference type="InterPro" id="IPR047916">
    <property type="entry name" value="TTBK_Asator-like_STKc"/>
</dbReference>
<feature type="compositionally biased region" description="Basic and acidic residues" evidence="7">
    <location>
        <begin position="586"/>
        <end position="602"/>
    </location>
</feature>
<feature type="compositionally biased region" description="Basic and acidic residues" evidence="7">
    <location>
        <begin position="698"/>
        <end position="712"/>
    </location>
</feature>
<keyword evidence="2" id="KW-0808">Transferase</keyword>
<feature type="region of interest" description="Disordered" evidence="7">
    <location>
        <begin position="1036"/>
        <end position="1180"/>
    </location>
</feature>
<feature type="compositionally biased region" description="Polar residues" evidence="7">
    <location>
        <begin position="1036"/>
        <end position="1047"/>
    </location>
</feature>
<evidence type="ECO:0000256" key="5">
    <source>
        <dbReference type="ARBA" id="ARBA00022840"/>
    </source>
</evidence>
<feature type="compositionally biased region" description="Polar residues" evidence="7">
    <location>
        <begin position="463"/>
        <end position="477"/>
    </location>
</feature>
<organism evidence="9 10">
    <name type="scientific">Nesidiocoris tenuis</name>
    <dbReference type="NCBI Taxonomy" id="355587"/>
    <lineage>
        <taxon>Eukaryota</taxon>
        <taxon>Metazoa</taxon>
        <taxon>Ecdysozoa</taxon>
        <taxon>Arthropoda</taxon>
        <taxon>Hexapoda</taxon>
        <taxon>Insecta</taxon>
        <taxon>Pterygota</taxon>
        <taxon>Neoptera</taxon>
        <taxon>Paraneoptera</taxon>
        <taxon>Hemiptera</taxon>
        <taxon>Heteroptera</taxon>
        <taxon>Panheteroptera</taxon>
        <taxon>Cimicomorpha</taxon>
        <taxon>Miridae</taxon>
        <taxon>Dicyphina</taxon>
        <taxon>Nesidiocoris</taxon>
    </lineage>
</organism>
<keyword evidence="4" id="KW-0418">Kinase</keyword>
<evidence type="ECO:0000256" key="2">
    <source>
        <dbReference type="ARBA" id="ARBA00022679"/>
    </source>
</evidence>
<feature type="compositionally biased region" description="Polar residues" evidence="7">
    <location>
        <begin position="1069"/>
        <end position="1078"/>
    </location>
</feature>
<evidence type="ECO:0000256" key="7">
    <source>
        <dbReference type="SAM" id="MobiDB-lite"/>
    </source>
</evidence>
<feature type="region of interest" description="Disordered" evidence="7">
    <location>
        <begin position="881"/>
        <end position="922"/>
    </location>
</feature>
<accession>A0ABN7AQN2</accession>
<dbReference type="InterPro" id="IPR050235">
    <property type="entry name" value="CK1_Ser-Thr_kinase"/>
</dbReference>
<dbReference type="Gene3D" id="1.10.510.10">
    <property type="entry name" value="Transferase(Phosphotransferase) domain 1"/>
    <property type="match status" value="1"/>
</dbReference>
<dbReference type="InterPro" id="IPR011009">
    <property type="entry name" value="Kinase-like_dom_sf"/>
</dbReference>
<feature type="domain" description="Protein kinase" evidence="8">
    <location>
        <begin position="17"/>
        <end position="280"/>
    </location>
</feature>
<feature type="binding site" evidence="6">
    <location>
        <position position="46"/>
    </location>
    <ligand>
        <name>ATP</name>
        <dbReference type="ChEBI" id="CHEBI:30616"/>
    </ligand>
</feature>
<feature type="region of interest" description="Disordered" evidence="7">
    <location>
        <begin position="622"/>
        <end position="650"/>
    </location>
</feature>
<feature type="compositionally biased region" description="Basic and acidic residues" evidence="7">
    <location>
        <begin position="892"/>
        <end position="910"/>
    </location>
</feature>
<dbReference type="SMART" id="SM00220">
    <property type="entry name" value="S_TKc"/>
    <property type="match status" value="1"/>
</dbReference>
<evidence type="ECO:0000256" key="6">
    <source>
        <dbReference type="PROSITE-ProRule" id="PRU10141"/>
    </source>
</evidence>
<feature type="compositionally biased region" description="Basic and acidic residues" evidence="7">
    <location>
        <begin position="984"/>
        <end position="1002"/>
    </location>
</feature>
<name>A0ABN7AQN2_9HEMI</name>
<dbReference type="EMBL" id="AP028913">
    <property type="protein sequence ID" value="BES94353.1"/>
    <property type="molecule type" value="Genomic_DNA"/>
</dbReference>
<reference evidence="9 10" key="1">
    <citation type="submission" date="2023-09" db="EMBL/GenBank/DDBJ databases">
        <title>Nesidiocoris tenuis whole genome shotgun sequence.</title>
        <authorList>
            <person name="Shibata T."/>
            <person name="Shimoda M."/>
            <person name="Kobayashi T."/>
            <person name="Uehara T."/>
        </authorList>
    </citation>
    <scope>NUCLEOTIDE SEQUENCE [LARGE SCALE GENOMIC DNA]</scope>
    <source>
        <strain evidence="9 10">Japan</strain>
    </source>
</reference>
<evidence type="ECO:0000256" key="1">
    <source>
        <dbReference type="ARBA" id="ARBA00022527"/>
    </source>
</evidence>
<feature type="compositionally biased region" description="Polar residues" evidence="7">
    <location>
        <begin position="382"/>
        <end position="391"/>
    </location>
</feature>
<dbReference type="PROSITE" id="PS00107">
    <property type="entry name" value="PROTEIN_KINASE_ATP"/>
    <property type="match status" value="1"/>
</dbReference>
<dbReference type="PROSITE" id="PS50011">
    <property type="entry name" value="PROTEIN_KINASE_DOM"/>
    <property type="match status" value="1"/>
</dbReference>